<evidence type="ECO:0000313" key="2">
    <source>
        <dbReference type="Proteomes" id="UP000001194"/>
    </source>
</evidence>
<protein>
    <submittedName>
        <fullName evidence="1">Predicted protein</fullName>
    </submittedName>
</protein>
<dbReference type="AlphaFoldDB" id="B0DKB6"/>
<dbReference type="InParanoid" id="B0DKB6"/>
<dbReference type="Proteomes" id="UP000001194">
    <property type="component" value="Unassembled WGS sequence"/>
</dbReference>
<accession>B0DKB6</accession>
<name>B0DKB6_LACBS</name>
<dbReference type="RefSeq" id="XP_001884430.1">
    <property type="nucleotide sequence ID" value="XM_001884395.1"/>
</dbReference>
<dbReference type="OrthoDB" id="1470350at2759"/>
<dbReference type="GeneID" id="6080070"/>
<reference evidence="1 2" key="1">
    <citation type="journal article" date="2008" name="Nature">
        <title>The genome of Laccaria bicolor provides insights into mycorrhizal symbiosis.</title>
        <authorList>
            <person name="Martin F."/>
            <person name="Aerts A."/>
            <person name="Ahren D."/>
            <person name="Brun A."/>
            <person name="Danchin E.G.J."/>
            <person name="Duchaussoy F."/>
            <person name="Gibon J."/>
            <person name="Kohler A."/>
            <person name="Lindquist E."/>
            <person name="Pereda V."/>
            <person name="Salamov A."/>
            <person name="Shapiro H.J."/>
            <person name="Wuyts J."/>
            <person name="Blaudez D."/>
            <person name="Buee M."/>
            <person name="Brokstein P."/>
            <person name="Canbaeck B."/>
            <person name="Cohen D."/>
            <person name="Courty P.E."/>
            <person name="Coutinho P.M."/>
            <person name="Delaruelle C."/>
            <person name="Detter J.C."/>
            <person name="Deveau A."/>
            <person name="DiFazio S."/>
            <person name="Duplessis S."/>
            <person name="Fraissinet-Tachet L."/>
            <person name="Lucic E."/>
            <person name="Frey-Klett P."/>
            <person name="Fourrey C."/>
            <person name="Feussner I."/>
            <person name="Gay G."/>
            <person name="Grimwood J."/>
            <person name="Hoegger P.J."/>
            <person name="Jain P."/>
            <person name="Kilaru S."/>
            <person name="Labbe J."/>
            <person name="Lin Y.C."/>
            <person name="Legue V."/>
            <person name="Le Tacon F."/>
            <person name="Marmeisse R."/>
            <person name="Melayah D."/>
            <person name="Montanini B."/>
            <person name="Muratet M."/>
            <person name="Nehls U."/>
            <person name="Niculita-Hirzel H."/>
            <person name="Oudot-Le Secq M.P."/>
            <person name="Peter M."/>
            <person name="Quesneville H."/>
            <person name="Rajashekar B."/>
            <person name="Reich M."/>
            <person name="Rouhier N."/>
            <person name="Schmutz J."/>
            <person name="Yin T."/>
            <person name="Chalot M."/>
            <person name="Henrissat B."/>
            <person name="Kuees U."/>
            <person name="Lucas S."/>
            <person name="Van de Peer Y."/>
            <person name="Podila G.K."/>
            <person name="Polle A."/>
            <person name="Pukkila P.J."/>
            <person name="Richardson P.M."/>
            <person name="Rouze P."/>
            <person name="Sanders I.R."/>
            <person name="Stajich J.E."/>
            <person name="Tunlid A."/>
            <person name="Tuskan G."/>
            <person name="Grigoriev I.V."/>
        </authorList>
    </citation>
    <scope>NUCLEOTIDE SEQUENCE [LARGE SCALE GENOMIC DNA]</scope>
    <source>
        <strain evidence="2">S238N-H82 / ATCC MYA-4686</strain>
    </source>
</reference>
<organism evidence="2">
    <name type="scientific">Laccaria bicolor (strain S238N-H82 / ATCC MYA-4686)</name>
    <name type="common">Bicoloured deceiver</name>
    <name type="synonym">Laccaria laccata var. bicolor</name>
    <dbReference type="NCBI Taxonomy" id="486041"/>
    <lineage>
        <taxon>Eukaryota</taxon>
        <taxon>Fungi</taxon>
        <taxon>Dikarya</taxon>
        <taxon>Basidiomycota</taxon>
        <taxon>Agaricomycotina</taxon>
        <taxon>Agaricomycetes</taxon>
        <taxon>Agaricomycetidae</taxon>
        <taxon>Agaricales</taxon>
        <taxon>Agaricineae</taxon>
        <taxon>Hydnangiaceae</taxon>
        <taxon>Laccaria</taxon>
    </lineage>
</organism>
<keyword evidence="2" id="KW-1185">Reference proteome</keyword>
<dbReference type="HOGENOM" id="CLU_2347062_0_0_1"/>
<dbReference type="EMBL" id="DS547115">
    <property type="protein sequence ID" value="EDR05040.1"/>
    <property type="molecule type" value="Genomic_DNA"/>
</dbReference>
<gene>
    <name evidence="1" type="ORF">LACBIDRAFT_303790</name>
</gene>
<proteinExistence type="predicted"/>
<dbReference type="STRING" id="486041.B0DKB6"/>
<dbReference type="KEGG" id="lbc:LACBIDRAFT_303790"/>
<sequence>MLNGKKARLFSLPVADAYYQTSLWPSVKTSLILADAAAIKVPKSSNLRVMQMLKRSAQEVTTSRARFPKPLEDYEPLKIFGPSILTSEGEEWKRYRK</sequence>
<evidence type="ECO:0000313" key="1">
    <source>
        <dbReference type="EMBL" id="EDR05040.1"/>
    </source>
</evidence>